<sequence length="71" mass="8553">MDNEVFFNKRLNHISTLKMKKKKLTDQIWTEEMKLFLQFQQDKSRISLSAKDTKYLERLTIKVHKKVGPVE</sequence>
<dbReference type="AlphaFoldDB" id="A0A6C0JPI7"/>
<protein>
    <submittedName>
        <fullName evidence="1">Uncharacterized protein</fullName>
    </submittedName>
</protein>
<name>A0A6C0JPI7_9ZZZZ</name>
<proteinExistence type="predicted"/>
<organism evidence="1">
    <name type="scientific">viral metagenome</name>
    <dbReference type="NCBI Taxonomy" id="1070528"/>
    <lineage>
        <taxon>unclassified sequences</taxon>
        <taxon>metagenomes</taxon>
        <taxon>organismal metagenomes</taxon>
    </lineage>
</organism>
<evidence type="ECO:0000313" key="1">
    <source>
        <dbReference type="EMBL" id="QHU07685.1"/>
    </source>
</evidence>
<accession>A0A6C0JPI7</accession>
<dbReference type="EMBL" id="MN740685">
    <property type="protein sequence ID" value="QHU07685.1"/>
    <property type="molecule type" value="Genomic_DNA"/>
</dbReference>
<reference evidence="1" key="1">
    <citation type="journal article" date="2020" name="Nature">
        <title>Giant virus diversity and host interactions through global metagenomics.</title>
        <authorList>
            <person name="Schulz F."/>
            <person name="Roux S."/>
            <person name="Paez-Espino D."/>
            <person name="Jungbluth S."/>
            <person name="Walsh D.A."/>
            <person name="Denef V.J."/>
            <person name="McMahon K.D."/>
            <person name="Konstantinidis K.T."/>
            <person name="Eloe-Fadrosh E.A."/>
            <person name="Kyrpides N.C."/>
            <person name="Woyke T."/>
        </authorList>
    </citation>
    <scope>NUCLEOTIDE SEQUENCE</scope>
    <source>
        <strain evidence="1">GVMAG-S-1041349-163</strain>
    </source>
</reference>